<dbReference type="GO" id="GO:0043527">
    <property type="term" value="C:tRNA methyltransferase complex"/>
    <property type="evidence" value="ECO:0007669"/>
    <property type="project" value="UniProtKB-ARBA"/>
</dbReference>
<feature type="domain" description="Ribosomal RNA large subunit methyltransferase K/L-like methyltransferase" evidence="1">
    <location>
        <begin position="347"/>
        <end position="509"/>
    </location>
</feature>
<dbReference type="Gene3D" id="3.40.50.150">
    <property type="entry name" value="Vaccinia Virus protein VP39"/>
    <property type="match status" value="1"/>
</dbReference>
<dbReference type="Pfam" id="PF01170">
    <property type="entry name" value="UPF0020"/>
    <property type="match status" value="1"/>
</dbReference>
<evidence type="ECO:0000313" key="2">
    <source>
        <dbReference type="EMBL" id="CAE0403729.1"/>
    </source>
</evidence>
<accession>A0A7S3L1Q5</accession>
<protein>
    <recommendedName>
        <fullName evidence="1">Ribosomal RNA large subunit methyltransferase K/L-like methyltransferase domain-containing protein</fullName>
    </recommendedName>
</protein>
<dbReference type="InterPro" id="IPR029063">
    <property type="entry name" value="SAM-dependent_MTases_sf"/>
</dbReference>
<dbReference type="GO" id="GO:0030488">
    <property type="term" value="P:tRNA methylation"/>
    <property type="evidence" value="ECO:0007669"/>
    <property type="project" value="TreeGrafter"/>
</dbReference>
<organism evidence="2">
    <name type="scientific">Amphora coffeiformis</name>
    <dbReference type="NCBI Taxonomy" id="265554"/>
    <lineage>
        <taxon>Eukaryota</taxon>
        <taxon>Sar</taxon>
        <taxon>Stramenopiles</taxon>
        <taxon>Ochrophyta</taxon>
        <taxon>Bacillariophyta</taxon>
        <taxon>Bacillariophyceae</taxon>
        <taxon>Bacillariophycidae</taxon>
        <taxon>Thalassiophysales</taxon>
        <taxon>Catenulaceae</taxon>
        <taxon>Amphora</taxon>
    </lineage>
</organism>
<proteinExistence type="predicted"/>
<dbReference type="InterPro" id="IPR000241">
    <property type="entry name" value="RlmKL-like_Mtase"/>
</dbReference>
<dbReference type="AlphaFoldDB" id="A0A7S3L1Q5"/>
<dbReference type="PANTHER" id="PTHR14911:SF13">
    <property type="entry name" value="TRNA (GUANINE(6)-N2)-METHYLTRANSFERASE THUMP3"/>
    <property type="match status" value="1"/>
</dbReference>
<dbReference type="GO" id="GO:0016423">
    <property type="term" value="F:tRNA (guanine) methyltransferase activity"/>
    <property type="evidence" value="ECO:0007669"/>
    <property type="project" value="TreeGrafter"/>
</dbReference>
<sequence>MTSTTSSTTSTAANATTNASTTTLDYYLTLVPRGLQDIVQEALPQQIREASSSSTNGQDDEKITVIVQGPDVIGEDPLHYNSAHLQELRNRIVAAFKKKQQKRKRMEHPQLASTRLPIGSVQDDSSRTGRHVSLGYDEQNDALWSIPGGNVGAVWLRFKTNATPQAVASCRCIGPLLALVHAYTTPITSCDNGKNDNSDGIQVLEELRREMETVDWEKPLNLWKRHLRHDDDDVDTVSFHNSDPPFQYRCSCVRDESKSNLVPRQELLRQGAGFITPPQLLPASGSNAKVSLTKFDMELVWFIRPHASAVAISLRRNPGTVSSFESGQALPPDITPPYVHNDNFAVRLRPTTAQLLLHMARLQDGDVVLDPCVGIGTIVMECLHLRRPEHVVAMGGDLELADALRTTAADYEAQTRQYLQQQQHRLIRHQAMLCAWDSVDLPLATASVDVIVSDLPFGQTCLSSFRLTQLVPLLLDSWARVLKPAPTGRMVLLCGNPHLLLEGMQQANQELHEAISISNSSNKNAAESSSSGSPSGSVAVAPLWELPVSSCRPVNIGGHQGWIVVVRRGTGSHREVGRLSSCLSKYIAKRDQRRSLPQR</sequence>
<reference evidence="2" key="1">
    <citation type="submission" date="2021-01" db="EMBL/GenBank/DDBJ databases">
        <authorList>
            <person name="Corre E."/>
            <person name="Pelletier E."/>
            <person name="Niang G."/>
            <person name="Scheremetjew M."/>
            <person name="Finn R."/>
            <person name="Kale V."/>
            <person name="Holt S."/>
            <person name="Cochrane G."/>
            <person name="Meng A."/>
            <person name="Brown T."/>
            <person name="Cohen L."/>
        </authorList>
    </citation>
    <scope>NUCLEOTIDE SEQUENCE</scope>
    <source>
        <strain evidence="2">CCMP127</strain>
    </source>
</reference>
<evidence type="ECO:0000259" key="1">
    <source>
        <dbReference type="Pfam" id="PF01170"/>
    </source>
</evidence>
<dbReference type="EMBL" id="HBIM01002196">
    <property type="protein sequence ID" value="CAE0403729.1"/>
    <property type="molecule type" value="Transcribed_RNA"/>
</dbReference>
<gene>
    <name evidence="2" type="ORF">ACOF00016_LOCUS1920</name>
</gene>
<name>A0A7S3L1Q5_9STRA</name>
<dbReference type="PANTHER" id="PTHR14911">
    <property type="entry name" value="THUMP DOMAIN-CONTAINING"/>
    <property type="match status" value="1"/>
</dbReference>
<dbReference type="SUPFAM" id="SSF53335">
    <property type="entry name" value="S-adenosyl-L-methionine-dependent methyltransferases"/>
    <property type="match status" value="1"/>
</dbReference>